<reference evidence="7 8" key="1">
    <citation type="submission" date="2018-08" db="EMBL/GenBank/DDBJ databases">
        <title>Lysinibacillus sp. YLB-03 draft genome sequence.</title>
        <authorList>
            <person name="Yu L."/>
        </authorList>
    </citation>
    <scope>NUCLEOTIDE SEQUENCE [LARGE SCALE GENOMIC DNA]</scope>
    <source>
        <strain evidence="7 8">YLB-03</strain>
    </source>
</reference>
<dbReference type="AlphaFoldDB" id="A0A396S660"/>
<dbReference type="SMART" id="SM00419">
    <property type="entry name" value="HTH_CRP"/>
    <property type="match status" value="1"/>
</dbReference>
<dbReference type="InterPro" id="IPR036390">
    <property type="entry name" value="WH_DNA-bd_sf"/>
</dbReference>
<feature type="domain" description="Cyclic nucleotide-binding" evidence="5">
    <location>
        <begin position="49"/>
        <end position="150"/>
    </location>
</feature>
<dbReference type="Pfam" id="PF00027">
    <property type="entry name" value="cNMP_binding"/>
    <property type="match status" value="1"/>
</dbReference>
<keyword evidence="2" id="KW-0238">DNA-binding</keyword>
<dbReference type="InterPro" id="IPR000595">
    <property type="entry name" value="cNMP-bd_dom"/>
</dbReference>
<evidence type="ECO:0000259" key="6">
    <source>
        <dbReference type="PROSITE" id="PS51063"/>
    </source>
</evidence>
<evidence type="ECO:0000259" key="5">
    <source>
        <dbReference type="PROSITE" id="PS50042"/>
    </source>
</evidence>
<evidence type="ECO:0000256" key="2">
    <source>
        <dbReference type="ARBA" id="ARBA00023125"/>
    </source>
</evidence>
<dbReference type="PANTHER" id="PTHR24567">
    <property type="entry name" value="CRP FAMILY TRANSCRIPTIONAL REGULATORY PROTEIN"/>
    <property type="match status" value="1"/>
</dbReference>
<dbReference type="InterPro" id="IPR012318">
    <property type="entry name" value="HTH_CRP"/>
</dbReference>
<keyword evidence="8" id="KW-1185">Reference proteome</keyword>
<dbReference type="InterPro" id="IPR014710">
    <property type="entry name" value="RmlC-like_jellyroll"/>
</dbReference>
<dbReference type="PROSITE" id="PS50042">
    <property type="entry name" value="CNMP_BINDING_3"/>
    <property type="match status" value="1"/>
</dbReference>
<evidence type="ECO:0000313" key="7">
    <source>
        <dbReference type="EMBL" id="RHW34782.1"/>
    </source>
</evidence>
<proteinExistence type="predicted"/>
<dbReference type="Pfam" id="PF13545">
    <property type="entry name" value="HTH_Crp_2"/>
    <property type="match status" value="1"/>
</dbReference>
<protein>
    <submittedName>
        <fullName evidence="7">Crp/Fnr family transcriptional regulator</fullName>
    </submittedName>
</protein>
<keyword evidence="3" id="KW-0010">Activator</keyword>
<keyword evidence="4" id="KW-0804">Transcription</keyword>
<organism evidence="7 8">
    <name type="scientific">Ureibacillus yapensis</name>
    <dbReference type="NCBI Taxonomy" id="2304605"/>
    <lineage>
        <taxon>Bacteria</taxon>
        <taxon>Bacillati</taxon>
        <taxon>Bacillota</taxon>
        <taxon>Bacilli</taxon>
        <taxon>Bacillales</taxon>
        <taxon>Caryophanaceae</taxon>
        <taxon>Ureibacillus</taxon>
    </lineage>
</organism>
<sequence length="236" mass="27071">MFYSMFCKIIFLSPLLQNIRIIGIILKIGGIAMMMDVLTNAEQFSKKLYFKKNSAIYQTGDEIDNIYFLEQGIVKLAEDAGDGHPVTISLLQEGELFGYLDYFNNRFEHTQYSVALTDVAVIAFPLDIILKHLENLTEFERAFFKMIAKQLSDAQNLVYVHSKLSVPERLGWFLKKLATSSNGKAVINIPLTHEEIAYMVGCSRQKVTTYLNKWKKEGIIEYDRGFIQLVEVDQMN</sequence>
<evidence type="ECO:0000256" key="3">
    <source>
        <dbReference type="ARBA" id="ARBA00023159"/>
    </source>
</evidence>
<evidence type="ECO:0000256" key="1">
    <source>
        <dbReference type="ARBA" id="ARBA00023015"/>
    </source>
</evidence>
<feature type="domain" description="HTH crp-type" evidence="6">
    <location>
        <begin position="164"/>
        <end position="233"/>
    </location>
</feature>
<dbReference type="SMART" id="SM00100">
    <property type="entry name" value="cNMP"/>
    <property type="match status" value="1"/>
</dbReference>
<dbReference type="CDD" id="cd00038">
    <property type="entry name" value="CAP_ED"/>
    <property type="match status" value="1"/>
</dbReference>
<dbReference type="InterPro" id="IPR018490">
    <property type="entry name" value="cNMP-bd_dom_sf"/>
</dbReference>
<keyword evidence="1" id="KW-0805">Transcription regulation</keyword>
<evidence type="ECO:0000313" key="8">
    <source>
        <dbReference type="Proteomes" id="UP000265692"/>
    </source>
</evidence>
<dbReference type="EMBL" id="QWEI01000008">
    <property type="protein sequence ID" value="RHW34782.1"/>
    <property type="molecule type" value="Genomic_DNA"/>
</dbReference>
<dbReference type="InterPro" id="IPR050397">
    <property type="entry name" value="Env_Response_Regulators"/>
</dbReference>
<gene>
    <name evidence="7" type="ORF">D1B33_14155</name>
</gene>
<evidence type="ECO:0000256" key="4">
    <source>
        <dbReference type="ARBA" id="ARBA00023163"/>
    </source>
</evidence>
<dbReference type="GO" id="GO:0003677">
    <property type="term" value="F:DNA binding"/>
    <property type="evidence" value="ECO:0007669"/>
    <property type="project" value="UniProtKB-KW"/>
</dbReference>
<dbReference type="Gene3D" id="2.60.120.10">
    <property type="entry name" value="Jelly Rolls"/>
    <property type="match status" value="1"/>
</dbReference>
<dbReference type="Proteomes" id="UP000265692">
    <property type="component" value="Unassembled WGS sequence"/>
</dbReference>
<dbReference type="GO" id="GO:0003700">
    <property type="term" value="F:DNA-binding transcription factor activity"/>
    <property type="evidence" value="ECO:0007669"/>
    <property type="project" value="TreeGrafter"/>
</dbReference>
<dbReference type="PANTHER" id="PTHR24567:SF68">
    <property type="entry name" value="DNA-BINDING TRANSCRIPTIONAL DUAL REGULATOR CRP"/>
    <property type="match status" value="1"/>
</dbReference>
<name>A0A396S660_9BACL</name>
<dbReference type="SUPFAM" id="SSF51206">
    <property type="entry name" value="cAMP-binding domain-like"/>
    <property type="match status" value="1"/>
</dbReference>
<dbReference type="PROSITE" id="PS51063">
    <property type="entry name" value="HTH_CRP_2"/>
    <property type="match status" value="1"/>
</dbReference>
<dbReference type="GO" id="GO:0005829">
    <property type="term" value="C:cytosol"/>
    <property type="evidence" value="ECO:0007669"/>
    <property type="project" value="TreeGrafter"/>
</dbReference>
<dbReference type="CDD" id="cd00092">
    <property type="entry name" value="HTH_CRP"/>
    <property type="match status" value="1"/>
</dbReference>
<comment type="caution">
    <text evidence="7">The sequence shown here is derived from an EMBL/GenBank/DDBJ whole genome shotgun (WGS) entry which is preliminary data.</text>
</comment>
<accession>A0A396S660</accession>
<dbReference type="SUPFAM" id="SSF46785">
    <property type="entry name" value="Winged helix' DNA-binding domain"/>
    <property type="match status" value="1"/>
</dbReference>